<evidence type="ECO:0000256" key="7">
    <source>
        <dbReference type="ARBA" id="ARBA00023157"/>
    </source>
</evidence>
<evidence type="ECO:0000256" key="5">
    <source>
        <dbReference type="ARBA" id="ARBA00022825"/>
    </source>
</evidence>
<comment type="similarity">
    <text evidence="1">Belongs to the peptidase S1 family.</text>
</comment>
<keyword evidence="11" id="KW-1185">Reference proteome</keyword>
<dbReference type="GO" id="GO:0006508">
    <property type="term" value="P:proteolysis"/>
    <property type="evidence" value="ECO:0007669"/>
    <property type="project" value="UniProtKB-KW"/>
</dbReference>
<feature type="chain" id="PRO_5038503597" evidence="8">
    <location>
        <begin position="30"/>
        <end position="498"/>
    </location>
</feature>
<dbReference type="InterPro" id="IPR043504">
    <property type="entry name" value="Peptidase_S1_PA_chymotrypsin"/>
</dbReference>
<accession>A0A510V336</accession>
<evidence type="ECO:0000256" key="6">
    <source>
        <dbReference type="ARBA" id="ARBA00023145"/>
    </source>
</evidence>
<dbReference type="RefSeq" id="WP_146925225.1">
    <property type="nucleotide sequence ID" value="NZ_BJUB01000001.1"/>
</dbReference>
<keyword evidence="5" id="KW-0720">Serine protease</keyword>
<evidence type="ECO:0000256" key="3">
    <source>
        <dbReference type="ARBA" id="ARBA00022729"/>
    </source>
</evidence>
<dbReference type="SUPFAM" id="SSF50494">
    <property type="entry name" value="Trypsin-like serine proteases"/>
    <property type="match status" value="1"/>
</dbReference>
<keyword evidence="7" id="KW-1015">Disulfide bond</keyword>
<keyword evidence="4" id="KW-0378">Hydrolase</keyword>
<dbReference type="OrthoDB" id="8781117at2"/>
<feature type="domain" description="Peptidase S1A alpha-lytic prodomain" evidence="9">
    <location>
        <begin position="130"/>
        <end position="187"/>
    </location>
</feature>
<dbReference type="EMBL" id="BJUB01000001">
    <property type="protein sequence ID" value="GEK19710.1"/>
    <property type="molecule type" value="Genomic_DNA"/>
</dbReference>
<dbReference type="Gene3D" id="2.60.120.380">
    <property type="match status" value="1"/>
</dbReference>
<feature type="signal peptide" evidence="8">
    <location>
        <begin position="1"/>
        <end position="29"/>
    </location>
</feature>
<dbReference type="InterPro" id="IPR035070">
    <property type="entry name" value="Streptogrisin_prodomain"/>
</dbReference>
<dbReference type="InterPro" id="IPR001316">
    <property type="entry name" value="Pept_S1A_streptogrisin"/>
</dbReference>
<dbReference type="CDD" id="cd21112">
    <property type="entry name" value="alphaLP-like"/>
    <property type="match status" value="1"/>
</dbReference>
<evidence type="ECO:0000313" key="10">
    <source>
        <dbReference type="EMBL" id="GEK19710.1"/>
    </source>
</evidence>
<evidence type="ECO:0000256" key="8">
    <source>
        <dbReference type="SAM" id="SignalP"/>
    </source>
</evidence>
<dbReference type="PRINTS" id="PR00861">
    <property type="entry name" value="ALYTICPTASE"/>
</dbReference>
<dbReference type="InterPro" id="IPR004236">
    <property type="entry name" value="Pept_S1_alpha_lytic"/>
</dbReference>
<protein>
    <submittedName>
        <fullName evidence="10">Serine protease</fullName>
    </submittedName>
</protein>
<dbReference type="InterPro" id="IPR009003">
    <property type="entry name" value="Peptidase_S1_PA"/>
</dbReference>
<keyword evidence="3 8" id="KW-0732">Signal</keyword>
<dbReference type="Proteomes" id="UP000321118">
    <property type="component" value="Unassembled WGS sequence"/>
</dbReference>
<evidence type="ECO:0000259" key="9">
    <source>
        <dbReference type="Pfam" id="PF02983"/>
    </source>
</evidence>
<dbReference type="AlphaFoldDB" id="A0A510V336"/>
<comment type="caution">
    <text evidence="10">The sequence shown here is derived from an EMBL/GenBank/DDBJ whole genome shotgun (WGS) entry which is preliminary data.</text>
</comment>
<organism evidence="10 11">
    <name type="scientific">Cellulomonas xylanilytica</name>
    <dbReference type="NCBI Taxonomy" id="233583"/>
    <lineage>
        <taxon>Bacteria</taxon>
        <taxon>Bacillati</taxon>
        <taxon>Actinomycetota</taxon>
        <taxon>Actinomycetes</taxon>
        <taxon>Micrococcales</taxon>
        <taxon>Cellulomonadaceae</taxon>
        <taxon>Cellulomonas</taxon>
    </lineage>
</organism>
<dbReference type="Pfam" id="PF02983">
    <property type="entry name" value="Pro_Al_protease"/>
    <property type="match status" value="1"/>
</dbReference>
<name>A0A510V336_9CELL</name>
<dbReference type="Gene3D" id="3.30.300.50">
    <property type="match status" value="2"/>
</dbReference>
<dbReference type="Gene3D" id="2.40.10.10">
    <property type="entry name" value="Trypsin-like serine proteases"/>
    <property type="match status" value="2"/>
</dbReference>
<gene>
    <name evidence="10" type="ORF">CXY01_02300</name>
</gene>
<proteinExistence type="inferred from homology"/>
<sequence>MTRHTWRAVATACAAGALVVGPLAVGSTAAAPDSGSTSPHDLGIEQKVDPAIAGALERDLGISRGDAATRLTFQARAAGIEDALERRLGASFAGAWVDPTKNVLYVGVADDAAAAAVQAAGAKAVVVDDTLAELQGWQASLDAASPDAPDQVPSWYVDVATNSVVVSVRAGGEAAAQALVERAGVPAGSVSFEATQETPQTYIDIVGGNAYYIGSGSRCSVGFAVTGGFVTAGHCGRSGATTTSPSGTFAGSSFPGNDYAWVRAASGNTPVGAVNRYDGSRVTVAGSTDAAVGAAVCRSGSTTGWRCGTIQSRGASVTYAQGTVSGLIRTNVCAEPGDSGGSLIAGTQAQGVTSGGSGNCSSGGTTYFQPVNEILSAYGLTLTTGGGGTTPPPTTACTGYGSTYQGSVSSGAAVAQPSGGSVSVTRSGTIRLCLAGPSGSDFDLYLQKRSGSTWSTVAQATTSSPNESITYNGTSGTYRYVVLAYSGSGSYVLGATTP</sequence>
<keyword evidence="6" id="KW-0865">Zymogen</keyword>
<reference evidence="10 11" key="1">
    <citation type="submission" date="2019-07" db="EMBL/GenBank/DDBJ databases">
        <title>Whole genome shotgun sequence of Cellulomonas xylanilytica NBRC 101102.</title>
        <authorList>
            <person name="Hosoyama A."/>
            <person name="Uohara A."/>
            <person name="Ohji S."/>
            <person name="Ichikawa N."/>
        </authorList>
    </citation>
    <scope>NUCLEOTIDE SEQUENCE [LARGE SCALE GENOMIC DNA]</scope>
    <source>
        <strain evidence="10 11">NBRC 101102</strain>
    </source>
</reference>
<evidence type="ECO:0000256" key="2">
    <source>
        <dbReference type="ARBA" id="ARBA00022670"/>
    </source>
</evidence>
<keyword evidence="2 10" id="KW-0645">Protease</keyword>
<evidence type="ECO:0000313" key="11">
    <source>
        <dbReference type="Proteomes" id="UP000321118"/>
    </source>
</evidence>
<dbReference type="GO" id="GO:0004252">
    <property type="term" value="F:serine-type endopeptidase activity"/>
    <property type="evidence" value="ECO:0007669"/>
    <property type="project" value="InterPro"/>
</dbReference>
<evidence type="ECO:0000256" key="4">
    <source>
        <dbReference type="ARBA" id="ARBA00022801"/>
    </source>
</evidence>
<dbReference type="GO" id="GO:0005576">
    <property type="term" value="C:extracellular region"/>
    <property type="evidence" value="ECO:0007669"/>
    <property type="project" value="InterPro"/>
</dbReference>
<evidence type="ECO:0000256" key="1">
    <source>
        <dbReference type="ARBA" id="ARBA00007664"/>
    </source>
</evidence>